<dbReference type="Proteomes" id="UP001163115">
    <property type="component" value="Chromosome"/>
</dbReference>
<organism evidence="1 2">
    <name type="scientific">Lacrimispora xylanolytica</name>
    <dbReference type="NCBI Taxonomy" id="29375"/>
    <lineage>
        <taxon>Bacteria</taxon>
        <taxon>Bacillati</taxon>
        <taxon>Bacillota</taxon>
        <taxon>Clostridia</taxon>
        <taxon>Lachnospirales</taxon>
        <taxon>Lachnospiraceae</taxon>
        <taxon>Lacrimispora</taxon>
    </lineage>
</organism>
<dbReference type="EMBL" id="CP113524">
    <property type="protein sequence ID" value="WAJ25986.1"/>
    <property type="molecule type" value="Genomic_DNA"/>
</dbReference>
<reference evidence="1" key="1">
    <citation type="submission" date="2022-11" db="EMBL/GenBank/DDBJ databases">
        <title>Lacrimispora xylanolytica sy1, complete genome.</title>
        <authorList>
            <person name="Choi S."/>
        </authorList>
    </citation>
    <scope>NUCLEOTIDE SEQUENCE</scope>
    <source>
        <strain evidence="1">Sy1</strain>
    </source>
</reference>
<keyword evidence="2" id="KW-1185">Reference proteome</keyword>
<accession>A0ABY7AKI3</accession>
<proteinExistence type="predicted"/>
<evidence type="ECO:0000313" key="1">
    <source>
        <dbReference type="EMBL" id="WAJ25986.1"/>
    </source>
</evidence>
<name>A0ABY7AKI3_9FIRM</name>
<protein>
    <submittedName>
        <fullName evidence="1">Uncharacterized protein</fullName>
    </submittedName>
</protein>
<sequence length="21" mass="2548">MLSNQLKELESDALIIRLWFK</sequence>
<evidence type="ECO:0000313" key="2">
    <source>
        <dbReference type="Proteomes" id="UP001163115"/>
    </source>
</evidence>
<dbReference type="RefSeq" id="WP_268116586.1">
    <property type="nucleotide sequence ID" value="NZ_CP113524.1"/>
</dbReference>
<gene>
    <name evidence="1" type="ORF">OW255_07635</name>
</gene>